<feature type="transmembrane region" description="Helical" evidence="6">
    <location>
        <begin position="81"/>
        <end position="102"/>
    </location>
</feature>
<evidence type="ECO:0000256" key="4">
    <source>
        <dbReference type="ARBA" id="ARBA00023136"/>
    </source>
</evidence>
<dbReference type="Pfam" id="PF10337">
    <property type="entry name" value="ArAE_2_N"/>
    <property type="match status" value="2"/>
</dbReference>
<evidence type="ECO:0000256" key="2">
    <source>
        <dbReference type="ARBA" id="ARBA00022692"/>
    </source>
</evidence>
<feature type="domain" description="Putative ER transporter 6TM N-terminal" evidence="7">
    <location>
        <begin position="30"/>
        <end position="102"/>
    </location>
</feature>
<feature type="region of interest" description="Disordered" evidence="5">
    <location>
        <begin position="1109"/>
        <end position="1159"/>
    </location>
</feature>
<evidence type="ECO:0000256" key="5">
    <source>
        <dbReference type="SAM" id="MobiDB-lite"/>
    </source>
</evidence>
<feature type="transmembrane region" description="Helical" evidence="6">
    <location>
        <begin position="788"/>
        <end position="810"/>
    </location>
</feature>
<feature type="transmembrane region" description="Helical" evidence="6">
    <location>
        <begin position="138"/>
        <end position="156"/>
    </location>
</feature>
<comment type="subcellular location">
    <subcellularLocation>
        <location evidence="1">Membrane</location>
        <topology evidence="1">Multi-pass membrane protein</topology>
    </subcellularLocation>
</comment>
<dbReference type="GeneID" id="70297302"/>
<feature type="transmembrane region" description="Helical" evidence="6">
    <location>
        <begin position="656"/>
        <end position="674"/>
    </location>
</feature>
<organism evidence="9 10">
    <name type="scientific">Emericellopsis atlantica</name>
    <dbReference type="NCBI Taxonomy" id="2614577"/>
    <lineage>
        <taxon>Eukaryota</taxon>
        <taxon>Fungi</taxon>
        <taxon>Dikarya</taxon>
        <taxon>Ascomycota</taxon>
        <taxon>Pezizomycotina</taxon>
        <taxon>Sordariomycetes</taxon>
        <taxon>Hypocreomycetidae</taxon>
        <taxon>Hypocreales</taxon>
        <taxon>Bionectriaceae</taxon>
        <taxon>Emericellopsis</taxon>
    </lineage>
</organism>
<evidence type="ECO:0000256" key="3">
    <source>
        <dbReference type="ARBA" id="ARBA00022989"/>
    </source>
</evidence>
<dbReference type="EMBL" id="MU251242">
    <property type="protein sequence ID" value="KAG9259261.1"/>
    <property type="molecule type" value="Genomic_DNA"/>
</dbReference>
<reference evidence="9" key="1">
    <citation type="journal article" date="2021" name="IMA Fungus">
        <title>Genomic characterization of three marine fungi, including Emericellopsis atlantica sp. nov. with signatures of a generalist lifestyle and marine biomass degradation.</title>
        <authorList>
            <person name="Hagestad O.C."/>
            <person name="Hou L."/>
            <person name="Andersen J.H."/>
            <person name="Hansen E.H."/>
            <person name="Altermark B."/>
            <person name="Li C."/>
            <person name="Kuhnert E."/>
            <person name="Cox R.J."/>
            <person name="Crous P.W."/>
            <person name="Spatafora J.W."/>
            <person name="Lail K."/>
            <person name="Amirebrahimi M."/>
            <person name="Lipzen A."/>
            <person name="Pangilinan J."/>
            <person name="Andreopoulos W."/>
            <person name="Hayes R.D."/>
            <person name="Ng V."/>
            <person name="Grigoriev I.V."/>
            <person name="Jackson S.A."/>
            <person name="Sutton T.D.S."/>
            <person name="Dobson A.D.W."/>
            <person name="Rama T."/>
        </authorList>
    </citation>
    <scope>NUCLEOTIDE SEQUENCE</scope>
    <source>
        <strain evidence="9">TS7</strain>
    </source>
</reference>
<evidence type="ECO:0000313" key="10">
    <source>
        <dbReference type="Proteomes" id="UP000887229"/>
    </source>
</evidence>
<feature type="compositionally biased region" description="Basic residues" evidence="5">
    <location>
        <begin position="567"/>
        <end position="582"/>
    </location>
</feature>
<comment type="caution">
    <text evidence="9">The sequence shown here is derived from an EMBL/GenBank/DDBJ whole genome shotgun (WGS) entry which is preliminary data.</text>
</comment>
<name>A0A9P8CY84_9HYPO</name>
<keyword evidence="2 6" id="KW-0812">Transmembrane</keyword>
<evidence type="ECO:0000256" key="6">
    <source>
        <dbReference type="SAM" id="Phobius"/>
    </source>
</evidence>
<evidence type="ECO:0000259" key="8">
    <source>
        <dbReference type="Pfam" id="PF13515"/>
    </source>
</evidence>
<protein>
    <recommendedName>
        <fullName evidence="11">ER transporter 6TM N-terminal domain-containing protein</fullName>
    </recommendedName>
</protein>
<dbReference type="Proteomes" id="UP000887229">
    <property type="component" value="Unassembled WGS sequence"/>
</dbReference>
<evidence type="ECO:0008006" key="11">
    <source>
        <dbReference type="Google" id="ProtNLM"/>
    </source>
</evidence>
<dbReference type="InterPro" id="IPR018823">
    <property type="entry name" value="ArAE_2_N"/>
</dbReference>
<evidence type="ECO:0000256" key="1">
    <source>
        <dbReference type="ARBA" id="ARBA00004141"/>
    </source>
</evidence>
<feature type="domain" description="Putative ER transporter 6TM N-terminal" evidence="7">
    <location>
        <begin position="111"/>
        <end position="417"/>
    </location>
</feature>
<feature type="region of interest" description="Disordered" evidence="5">
    <location>
        <begin position="564"/>
        <end position="633"/>
    </location>
</feature>
<feature type="transmembrane region" description="Helical" evidence="6">
    <location>
        <begin position="168"/>
        <end position="187"/>
    </location>
</feature>
<dbReference type="PANTHER" id="PTHR37994:SF4">
    <property type="entry name" value="ER TRANSPORTER 6TM N-TERMINAL DOMAIN-CONTAINING PROTEIN-RELATED"/>
    <property type="match status" value="1"/>
</dbReference>
<dbReference type="Pfam" id="PF13515">
    <property type="entry name" value="FUSC_2"/>
    <property type="match status" value="1"/>
</dbReference>
<feature type="region of interest" description="Disordered" evidence="5">
    <location>
        <begin position="351"/>
        <end position="373"/>
    </location>
</feature>
<dbReference type="AlphaFoldDB" id="A0A9P8CY84"/>
<evidence type="ECO:0000313" key="9">
    <source>
        <dbReference type="EMBL" id="KAG9259261.1"/>
    </source>
</evidence>
<dbReference type="GO" id="GO:0016020">
    <property type="term" value="C:membrane"/>
    <property type="evidence" value="ECO:0007669"/>
    <property type="project" value="UniProtKB-SubCell"/>
</dbReference>
<feature type="transmembrane region" description="Helical" evidence="6">
    <location>
        <begin position="734"/>
        <end position="751"/>
    </location>
</feature>
<dbReference type="OrthoDB" id="68611at2759"/>
<feature type="transmembrane region" description="Helical" evidence="6">
    <location>
        <begin position="114"/>
        <end position="131"/>
    </location>
</feature>
<proteinExistence type="predicted"/>
<feature type="region of interest" description="Disordered" evidence="5">
    <location>
        <begin position="1062"/>
        <end position="1090"/>
    </location>
</feature>
<accession>A0A9P8CY84</accession>
<keyword evidence="3 6" id="KW-1133">Transmembrane helix</keyword>
<dbReference type="RefSeq" id="XP_046123185.1">
    <property type="nucleotide sequence ID" value="XM_046266399.1"/>
</dbReference>
<keyword evidence="4 6" id="KW-0472">Membrane</keyword>
<feature type="transmembrane region" description="Helical" evidence="6">
    <location>
        <begin position="757"/>
        <end position="776"/>
    </location>
</feature>
<sequence length="1159" mass="127789">MALSTSPSSPLKKLVHVLWGDWQANQLWQRIFKASLACTIAVSIAVIPKVVEVYGLNTYLIPMTVVFAHPGQRMAMMIESLALLLIGATLGLGWALLGLYLSTLVTEQDAAAGSTIRALFWLVATFIHGFVRSAKPRLFVPMWFLMIAAGTILLGSSTEVTLRSFTSIMYPILTSGGIVLIVNIAIFPELSTSFLGKSTLETLWETLDTVERATHWFITTGGDSPEAKQRQSGASRASANKAKRTWWMDFLADFPNPFHAGGKQTTPRKAINLTTFVELSSKKPGLRAALARCKMAQDEVNFEFSVSPLSPKALKPISKHGASGLVQNVVTLINACENKYVMLSAATDVESSRQSSKPPFSKGAPPGSQALHQLPEDDMQDEEDHLVSIDDVKPLREITTASVQKLETVLQRLREPVSTFGEEFRKAVLLLMASIAYCYDVPTLPSGLHRPDGIQVEEVDLHLDAFLDAIRKFDERSTRELKLACLLETGQGVDIAPRMEMFLVSSFILGLRQSALQVLQMLHKARELVDERRKRNDRPRLWVPHYADIGKWLSTTSESDVMILPNKARKKTSGGKKKKKKQSSPDTSDSCVSTVPSPQDEEQGLGSDGRRRPGQSAHRAQAKATPTQTPQQGTIWGRVRENLADILEWAQQSDDLAYALRFTLAVMIVSWPSFVSSWRQWYGSVRGIWAPIQLVLAFEVSIGTSIFVFLVRLTGVIFGCVLGFASYEIGGGNRVAMVAILMLGIIFSFYVQVGTKYVKAGMVATTSMCVVATAAISQPQSAVETFEYRLVAFLVGALVGLAVEVFVFPVRARHRLVDSLSAAVRHVQSMHSVIQVGISSPSRPNFRSQKLNRAFSRARNKAQASLDAAGAFLPFCLSEPRLKGSFKPFEPIYQEIIYVLHQIIDRLDTVVDIRKAYGSSMLEDLHAQVYAYRRNAAAANNLMLFSVHEAMTTWLPLPQFLPSPRIAQLRLVSRVREVVEEKIAKGETPSGSGKDEQGSENAASFVTQRKFLAWNANAAGLMEIVEYLEELVELTKILVGVNAFRSGLFERSQYSDYVEQVRTKRQPGRTTTATDERAPSSAAGDTTDSMARVTSVAASVQRFRRALSVNRGPPQVAPEEAIADDDDDDALPASLRRVGSRVQRQSNVARRRGFSASTD</sequence>
<feature type="domain" description="Integral membrane bound transporter" evidence="8">
    <location>
        <begin position="680"/>
        <end position="803"/>
    </location>
</feature>
<dbReference type="InterPro" id="IPR049453">
    <property type="entry name" value="Memb_transporter_dom"/>
</dbReference>
<feature type="transmembrane region" description="Helical" evidence="6">
    <location>
        <begin position="694"/>
        <end position="722"/>
    </location>
</feature>
<gene>
    <name evidence="9" type="ORF">F5Z01DRAFT_700483</name>
</gene>
<feature type="compositionally biased region" description="Acidic residues" evidence="5">
    <location>
        <begin position="1121"/>
        <end position="1130"/>
    </location>
</feature>
<dbReference type="PANTHER" id="PTHR37994">
    <property type="entry name" value="ARAE_2_N DOMAIN-CONTAINING PROTEIN-RELATED"/>
    <property type="match status" value="1"/>
</dbReference>
<keyword evidence="10" id="KW-1185">Reference proteome</keyword>
<feature type="compositionally biased region" description="Low complexity" evidence="5">
    <location>
        <begin position="622"/>
        <end position="633"/>
    </location>
</feature>
<evidence type="ECO:0000259" key="7">
    <source>
        <dbReference type="Pfam" id="PF10337"/>
    </source>
</evidence>